<dbReference type="Gene3D" id="1.10.3720.10">
    <property type="entry name" value="MetI-like"/>
    <property type="match status" value="1"/>
</dbReference>
<dbReference type="AlphaFoldDB" id="A0A938YN62"/>
<feature type="transmembrane region" description="Helical" evidence="8">
    <location>
        <begin position="96"/>
        <end position="117"/>
    </location>
</feature>
<keyword evidence="11" id="KW-1185">Reference proteome</keyword>
<name>A0A938YN62_9ACTN</name>
<comment type="caution">
    <text evidence="10">The sequence shown here is derived from an EMBL/GenBank/DDBJ whole genome shotgun (WGS) entry which is preliminary data.</text>
</comment>
<reference evidence="10" key="1">
    <citation type="submission" date="2021-01" db="EMBL/GenBank/DDBJ databases">
        <title>KCTC 19127 draft genome.</title>
        <authorList>
            <person name="An D."/>
        </authorList>
    </citation>
    <scope>NUCLEOTIDE SEQUENCE</scope>
    <source>
        <strain evidence="10">KCTC 19127</strain>
    </source>
</reference>
<evidence type="ECO:0000313" key="10">
    <source>
        <dbReference type="EMBL" id="MBM9476442.1"/>
    </source>
</evidence>
<keyword evidence="2 8" id="KW-0813">Transport</keyword>
<evidence type="ECO:0000259" key="9">
    <source>
        <dbReference type="PROSITE" id="PS50928"/>
    </source>
</evidence>
<keyword evidence="5 8" id="KW-0812">Transmembrane</keyword>
<dbReference type="PROSITE" id="PS50928">
    <property type="entry name" value="ABC_TM1"/>
    <property type="match status" value="1"/>
</dbReference>
<protein>
    <submittedName>
        <fullName evidence="10">ABC transporter permease subunit</fullName>
    </submittedName>
</protein>
<feature type="transmembrane region" description="Helical" evidence="8">
    <location>
        <begin position="196"/>
        <end position="220"/>
    </location>
</feature>
<evidence type="ECO:0000256" key="4">
    <source>
        <dbReference type="ARBA" id="ARBA00022519"/>
    </source>
</evidence>
<keyword evidence="3" id="KW-1003">Cell membrane</keyword>
<dbReference type="InterPro" id="IPR035906">
    <property type="entry name" value="MetI-like_sf"/>
</dbReference>
<keyword evidence="6 8" id="KW-1133">Transmembrane helix</keyword>
<evidence type="ECO:0000256" key="3">
    <source>
        <dbReference type="ARBA" id="ARBA00022475"/>
    </source>
</evidence>
<organism evidence="10 11">
    <name type="scientific">Nakamurella flavida</name>
    <dbReference type="NCBI Taxonomy" id="363630"/>
    <lineage>
        <taxon>Bacteria</taxon>
        <taxon>Bacillati</taxon>
        <taxon>Actinomycetota</taxon>
        <taxon>Actinomycetes</taxon>
        <taxon>Nakamurellales</taxon>
        <taxon>Nakamurellaceae</taxon>
        <taxon>Nakamurella</taxon>
    </lineage>
</organism>
<dbReference type="GO" id="GO:0055085">
    <property type="term" value="P:transmembrane transport"/>
    <property type="evidence" value="ECO:0007669"/>
    <property type="project" value="InterPro"/>
</dbReference>
<feature type="transmembrane region" description="Helical" evidence="8">
    <location>
        <begin position="253"/>
        <end position="274"/>
    </location>
</feature>
<proteinExistence type="inferred from homology"/>
<keyword evidence="4" id="KW-0997">Cell inner membrane</keyword>
<dbReference type="Proteomes" id="UP000663801">
    <property type="component" value="Unassembled WGS sequence"/>
</dbReference>
<evidence type="ECO:0000256" key="7">
    <source>
        <dbReference type="ARBA" id="ARBA00023136"/>
    </source>
</evidence>
<evidence type="ECO:0000256" key="1">
    <source>
        <dbReference type="ARBA" id="ARBA00004429"/>
    </source>
</evidence>
<sequence length="283" mass="29418">MRIALLLAPALTVVAVFFLTGVAQAIAQSLGYQPFLPGGGLSLDAYRQVWADPAVRASFGVTARVALVSTAVSAALGVACALLVRRLGRSRGWVAGVLQANLAVPHLVGALCMVLLLSQGGFLSRMAHAVGLTDTPADFPALTADAFGWGIIAEYVWKETPFLAVIALAALGRGVDDLERAARVLGASAWQRLTGVTLPLVAPAVAAGSVLVFAFAAGSYEVPALLGRPYPATLPVVALQYYRDTDLRARPQAMALAVIIAVLTVAVAAGYFALISRLSRRSV</sequence>
<dbReference type="EMBL" id="JAERWL010000007">
    <property type="protein sequence ID" value="MBM9476442.1"/>
    <property type="molecule type" value="Genomic_DNA"/>
</dbReference>
<evidence type="ECO:0000256" key="5">
    <source>
        <dbReference type="ARBA" id="ARBA00022692"/>
    </source>
</evidence>
<feature type="transmembrane region" description="Helical" evidence="8">
    <location>
        <begin position="155"/>
        <end position="175"/>
    </location>
</feature>
<comment type="subcellular location">
    <subcellularLocation>
        <location evidence="1">Cell inner membrane</location>
        <topology evidence="1">Multi-pass membrane protein</topology>
    </subcellularLocation>
    <subcellularLocation>
        <location evidence="8">Cell membrane</location>
        <topology evidence="8">Multi-pass membrane protein</topology>
    </subcellularLocation>
</comment>
<feature type="transmembrane region" description="Helical" evidence="8">
    <location>
        <begin position="65"/>
        <end position="84"/>
    </location>
</feature>
<evidence type="ECO:0000256" key="8">
    <source>
        <dbReference type="RuleBase" id="RU363032"/>
    </source>
</evidence>
<dbReference type="GO" id="GO:0005886">
    <property type="term" value="C:plasma membrane"/>
    <property type="evidence" value="ECO:0007669"/>
    <property type="project" value="UniProtKB-SubCell"/>
</dbReference>
<comment type="similarity">
    <text evidence="8">Belongs to the binding-protein-dependent transport system permease family.</text>
</comment>
<dbReference type="PANTHER" id="PTHR43357">
    <property type="entry name" value="INNER MEMBRANE ABC TRANSPORTER PERMEASE PROTEIN YDCV"/>
    <property type="match status" value="1"/>
</dbReference>
<keyword evidence="7 8" id="KW-0472">Membrane</keyword>
<evidence type="ECO:0000256" key="2">
    <source>
        <dbReference type="ARBA" id="ARBA00022448"/>
    </source>
</evidence>
<evidence type="ECO:0000256" key="6">
    <source>
        <dbReference type="ARBA" id="ARBA00022989"/>
    </source>
</evidence>
<feature type="domain" description="ABC transmembrane type-1" evidence="9">
    <location>
        <begin position="59"/>
        <end position="271"/>
    </location>
</feature>
<dbReference type="CDD" id="cd06261">
    <property type="entry name" value="TM_PBP2"/>
    <property type="match status" value="1"/>
</dbReference>
<dbReference type="PANTHER" id="PTHR43357:SF4">
    <property type="entry name" value="INNER MEMBRANE ABC TRANSPORTER PERMEASE PROTEIN YDCV"/>
    <property type="match status" value="1"/>
</dbReference>
<dbReference type="InterPro" id="IPR000515">
    <property type="entry name" value="MetI-like"/>
</dbReference>
<dbReference type="RefSeq" id="WP_205256553.1">
    <property type="nucleotide sequence ID" value="NZ_JAERWL010000007.1"/>
</dbReference>
<evidence type="ECO:0000313" key="11">
    <source>
        <dbReference type="Proteomes" id="UP000663801"/>
    </source>
</evidence>
<gene>
    <name evidence="10" type="ORF">JL107_08320</name>
</gene>
<dbReference type="Pfam" id="PF00528">
    <property type="entry name" value="BPD_transp_1"/>
    <property type="match status" value="1"/>
</dbReference>
<accession>A0A938YN62</accession>
<dbReference type="SUPFAM" id="SSF161098">
    <property type="entry name" value="MetI-like"/>
    <property type="match status" value="1"/>
</dbReference>